<reference evidence="3" key="1">
    <citation type="journal article" date="2014" name="FEMS Microbiol. Lett.">
        <title>Draft Genomic DNA Sequence of the Facultatively Methylotrophic Bacterium Acidomonas methanolica type strain MB58.</title>
        <authorList>
            <person name="Higashiura N."/>
            <person name="Hadano H."/>
            <person name="Hirakawa H."/>
            <person name="Matsutani M."/>
            <person name="Takabe S."/>
            <person name="Matsushita K."/>
            <person name="Azuma Y."/>
        </authorList>
    </citation>
    <scope>NUCLEOTIDE SEQUENCE [LARGE SCALE GENOMIC DNA]</scope>
    <source>
        <strain evidence="3">MB58</strain>
    </source>
</reference>
<feature type="compositionally biased region" description="Basic residues" evidence="1">
    <location>
        <begin position="108"/>
        <end position="123"/>
    </location>
</feature>
<dbReference type="EMBL" id="BAND01000076">
    <property type="protein sequence ID" value="GAJ29761.1"/>
    <property type="molecule type" value="Genomic_DNA"/>
</dbReference>
<sequence>MTLMIDDTEALFDHAWQIDTAPARHAIALPIRPRLDQSFQLSLLGGIQATGRSRVLIVAQAIGTLGIEAVNPITQCLAVHAAHPRRPAGPSTDRRQSQPPPRGSRMPAARHKPPQIRRRIIIP</sequence>
<dbReference type="AlphaFoldDB" id="A0A023D7L0"/>
<organism evidence="2 3">
    <name type="scientific">Acidomonas methanolica NBRC 104435</name>
    <dbReference type="NCBI Taxonomy" id="1231351"/>
    <lineage>
        <taxon>Bacteria</taxon>
        <taxon>Pseudomonadati</taxon>
        <taxon>Pseudomonadota</taxon>
        <taxon>Alphaproteobacteria</taxon>
        <taxon>Acetobacterales</taxon>
        <taxon>Acetobacteraceae</taxon>
        <taxon>Acidomonas</taxon>
    </lineage>
</organism>
<name>A0A023D7L0_ACIMT</name>
<evidence type="ECO:0000256" key="1">
    <source>
        <dbReference type="SAM" id="MobiDB-lite"/>
    </source>
</evidence>
<reference evidence="2 3" key="2">
    <citation type="journal article" date="2014" name="FEMS Microbiol. Lett.">
        <title>Draft genomic DNA sequence of the facultatively methylotrophic bacterium Acidomonas methanolica type strain MB58.</title>
        <authorList>
            <person name="Higashiura N."/>
            <person name="Hadano H."/>
            <person name="Hirakawa H."/>
            <person name="Matsutani M."/>
            <person name="Takabe S."/>
            <person name="Matsushita K."/>
            <person name="Azuma Y."/>
        </authorList>
    </citation>
    <scope>NUCLEOTIDE SEQUENCE [LARGE SCALE GENOMIC DNA]</scope>
    <source>
        <strain evidence="2 3">MB58</strain>
    </source>
</reference>
<accession>A0A023D7L0</accession>
<comment type="caution">
    <text evidence="2">The sequence shown here is derived from an EMBL/GenBank/DDBJ whole genome shotgun (WGS) entry which is preliminary data.</text>
</comment>
<gene>
    <name evidence="2" type="ORF">Amme_076_054</name>
</gene>
<evidence type="ECO:0000313" key="2">
    <source>
        <dbReference type="EMBL" id="GAJ29761.1"/>
    </source>
</evidence>
<evidence type="ECO:0000313" key="3">
    <source>
        <dbReference type="Proteomes" id="UP000019760"/>
    </source>
</evidence>
<proteinExistence type="predicted"/>
<feature type="region of interest" description="Disordered" evidence="1">
    <location>
        <begin position="81"/>
        <end position="123"/>
    </location>
</feature>
<protein>
    <submittedName>
        <fullName evidence="2">Uncharacterized protein</fullName>
    </submittedName>
</protein>
<keyword evidence="3" id="KW-1185">Reference proteome</keyword>
<dbReference type="Proteomes" id="UP000019760">
    <property type="component" value="Unassembled WGS sequence"/>
</dbReference>